<dbReference type="EMBL" id="MLJW01003112">
    <property type="protein sequence ID" value="OIQ72833.1"/>
    <property type="molecule type" value="Genomic_DNA"/>
</dbReference>
<dbReference type="InterPro" id="IPR036412">
    <property type="entry name" value="HAD-like_sf"/>
</dbReference>
<dbReference type="GO" id="GO:0016787">
    <property type="term" value="F:hydrolase activity"/>
    <property type="evidence" value="ECO:0007669"/>
    <property type="project" value="UniProtKB-KW"/>
</dbReference>
<dbReference type="InterPro" id="IPR023214">
    <property type="entry name" value="HAD_sf"/>
</dbReference>
<sequence length="205" mass="23082">MNIVFDFGAVLFRWQPAQLVARTFSHRAATLDAAHQLAQAIFGHEDWHAFDGGVLDMDEVVQRTAQRLDLPHSPLHAMVASIEVELTPMPDTVDLLEQLVQRRSQRTDLRLYFLSNMPVPYARALEQRHAFLKWFDGGIFSGDVKLTKPAPAIYELLENRYALVPGHTVFIDDLLPNVACAQARAWTGIHFESAAQLQKALAALR</sequence>
<protein>
    <submittedName>
        <fullName evidence="1">Haloacid dehalogenase-like hydrolase</fullName>
    </submittedName>
</protein>
<name>A0A1J5PMV2_9ZZZZ</name>
<dbReference type="SFLD" id="SFLDS00003">
    <property type="entry name" value="Haloacid_Dehalogenase"/>
    <property type="match status" value="1"/>
</dbReference>
<gene>
    <name evidence="1" type="ORF">GALL_455370</name>
</gene>
<accession>A0A1J5PMV2</accession>
<dbReference type="SFLD" id="SFLDG01129">
    <property type="entry name" value="C1.5:_HAD__Beta-PGM__Phosphata"/>
    <property type="match status" value="1"/>
</dbReference>
<dbReference type="InterPro" id="IPR006439">
    <property type="entry name" value="HAD-SF_hydro_IA"/>
</dbReference>
<dbReference type="Pfam" id="PF00702">
    <property type="entry name" value="Hydrolase"/>
    <property type="match status" value="1"/>
</dbReference>
<keyword evidence="1" id="KW-0378">Hydrolase</keyword>
<dbReference type="CDD" id="cd02603">
    <property type="entry name" value="HAD_sEH-N_like"/>
    <property type="match status" value="1"/>
</dbReference>
<dbReference type="PANTHER" id="PTHR43611">
    <property type="entry name" value="ALPHA-D-GLUCOSE 1-PHOSPHATE PHOSPHATASE"/>
    <property type="match status" value="1"/>
</dbReference>
<dbReference type="Gene3D" id="3.40.50.1000">
    <property type="entry name" value="HAD superfamily/HAD-like"/>
    <property type="match status" value="1"/>
</dbReference>
<dbReference type="SUPFAM" id="SSF56784">
    <property type="entry name" value="HAD-like"/>
    <property type="match status" value="1"/>
</dbReference>
<dbReference type="NCBIfam" id="TIGR01509">
    <property type="entry name" value="HAD-SF-IA-v3"/>
    <property type="match status" value="1"/>
</dbReference>
<evidence type="ECO:0000313" key="1">
    <source>
        <dbReference type="EMBL" id="OIQ72833.1"/>
    </source>
</evidence>
<dbReference type="PANTHER" id="PTHR43611:SF3">
    <property type="entry name" value="FLAVIN MONONUCLEOTIDE HYDROLASE 1, CHLOROPLATIC"/>
    <property type="match status" value="1"/>
</dbReference>
<proteinExistence type="predicted"/>
<reference evidence="1" key="1">
    <citation type="submission" date="2016-10" db="EMBL/GenBank/DDBJ databases">
        <title>Sequence of Gallionella enrichment culture.</title>
        <authorList>
            <person name="Poehlein A."/>
            <person name="Muehling M."/>
            <person name="Daniel R."/>
        </authorList>
    </citation>
    <scope>NUCLEOTIDE SEQUENCE</scope>
</reference>
<organism evidence="1">
    <name type="scientific">mine drainage metagenome</name>
    <dbReference type="NCBI Taxonomy" id="410659"/>
    <lineage>
        <taxon>unclassified sequences</taxon>
        <taxon>metagenomes</taxon>
        <taxon>ecological metagenomes</taxon>
    </lineage>
</organism>
<dbReference type="AlphaFoldDB" id="A0A1J5PMV2"/>
<comment type="caution">
    <text evidence="1">The sequence shown here is derived from an EMBL/GenBank/DDBJ whole genome shotgun (WGS) entry which is preliminary data.</text>
</comment>